<sequence length="109" mass="12075">MSRLFATTNKEVSEDFNNAGFLKGIDNTNNRNQLQTIPKPKTMIFSQKKTLSTMNLKNLGTEEGRKVNLLVAKVDSSALDAKPIELKIKSSKRRLGQGYQQAAKKSASC</sequence>
<dbReference type="Proteomes" id="UP000554482">
    <property type="component" value="Unassembled WGS sequence"/>
</dbReference>
<reference evidence="1 2" key="1">
    <citation type="submission" date="2020-06" db="EMBL/GenBank/DDBJ databases">
        <title>Transcriptomic and genomic resources for Thalictrum thalictroides and T. hernandezii: Facilitating candidate gene discovery in an emerging model plant lineage.</title>
        <authorList>
            <person name="Arias T."/>
            <person name="Riano-Pachon D.M."/>
            <person name="Di Stilio V.S."/>
        </authorList>
    </citation>
    <scope>NUCLEOTIDE SEQUENCE [LARGE SCALE GENOMIC DNA]</scope>
    <source>
        <strain evidence="2">cv. WT478/WT964</strain>
        <tissue evidence="1">Leaves</tissue>
    </source>
</reference>
<evidence type="ECO:0000313" key="2">
    <source>
        <dbReference type="Proteomes" id="UP000554482"/>
    </source>
</evidence>
<accession>A0A7J6WQ64</accession>
<comment type="caution">
    <text evidence="1">The sequence shown here is derived from an EMBL/GenBank/DDBJ whole genome shotgun (WGS) entry which is preliminary data.</text>
</comment>
<gene>
    <name evidence="1" type="ORF">FRX31_010916</name>
</gene>
<dbReference type="EMBL" id="JABWDY010011878">
    <property type="protein sequence ID" value="KAF5199499.1"/>
    <property type="molecule type" value="Genomic_DNA"/>
</dbReference>
<proteinExistence type="predicted"/>
<protein>
    <submittedName>
        <fullName evidence="1">Uncharacterized protein</fullName>
    </submittedName>
</protein>
<organism evidence="1 2">
    <name type="scientific">Thalictrum thalictroides</name>
    <name type="common">Rue-anemone</name>
    <name type="synonym">Anemone thalictroides</name>
    <dbReference type="NCBI Taxonomy" id="46969"/>
    <lineage>
        <taxon>Eukaryota</taxon>
        <taxon>Viridiplantae</taxon>
        <taxon>Streptophyta</taxon>
        <taxon>Embryophyta</taxon>
        <taxon>Tracheophyta</taxon>
        <taxon>Spermatophyta</taxon>
        <taxon>Magnoliopsida</taxon>
        <taxon>Ranunculales</taxon>
        <taxon>Ranunculaceae</taxon>
        <taxon>Thalictroideae</taxon>
        <taxon>Thalictrum</taxon>
    </lineage>
</organism>
<evidence type="ECO:0000313" key="1">
    <source>
        <dbReference type="EMBL" id="KAF5199499.1"/>
    </source>
</evidence>
<keyword evidence="2" id="KW-1185">Reference proteome</keyword>
<name>A0A7J6WQ64_THATH</name>
<dbReference type="AlphaFoldDB" id="A0A7J6WQ64"/>